<dbReference type="EMBL" id="CADCXU010024696">
    <property type="protein sequence ID" value="CAB0012001.1"/>
    <property type="molecule type" value="Genomic_DNA"/>
</dbReference>
<accession>A0A6H5H8R2</accession>
<name>A0A6H5H8R2_9HEMI</name>
<sequence length="79" mass="9511">MRGESRRLRARNLQQFPGQFPMRLPFGLQFNTESIKLRRHRRVHTASQHLQQRYLHQSHGLVQVPLPCRVQAQPQQRLY</sequence>
<evidence type="ECO:0000313" key="1">
    <source>
        <dbReference type="EMBL" id="CAB0012001.1"/>
    </source>
</evidence>
<proteinExistence type="predicted"/>
<dbReference type="AlphaFoldDB" id="A0A6H5H8R2"/>
<protein>
    <submittedName>
        <fullName evidence="1">Uncharacterized protein</fullName>
    </submittedName>
</protein>
<feature type="non-terminal residue" evidence="1">
    <location>
        <position position="79"/>
    </location>
</feature>
<keyword evidence="2" id="KW-1185">Reference proteome</keyword>
<gene>
    <name evidence="1" type="ORF">NTEN_LOCUS16822</name>
</gene>
<dbReference type="Proteomes" id="UP000479000">
    <property type="component" value="Unassembled WGS sequence"/>
</dbReference>
<reference evidence="1 2" key="1">
    <citation type="submission" date="2020-02" db="EMBL/GenBank/DDBJ databases">
        <authorList>
            <person name="Ferguson B K."/>
        </authorList>
    </citation>
    <scope>NUCLEOTIDE SEQUENCE [LARGE SCALE GENOMIC DNA]</scope>
</reference>
<organism evidence="1 2">
    <name type="scientific">Nesidiocoris tenuis</name>
    <dbReference type="NCBI Taxonomy" id="355587"/>
    <lineage>
        <taxon>Eukaryota</taxon>
        <taxon>Metazoa</taxon>
        <taxon>Ecdysozoa</taxon>
        <taxon>Arthropoda</taxon>
        <taxon>Hexapoda</taxon>
        <taxon>Insecta</taxon>
        <taxon>Pterygota</taxon>
        <taxon>Neoptera</taxon>
        <taxon>Paraneoptera</taxon>
        <taxon>Hemiptera</taxon>
        <taxon>Heteroptera</taxon>
        <taxon>Panheteroptera</taxon>
        <taxon>Cimicomorpha</taxon>
        <taxon>Miridae</taxon>
        <taxon>Dicyphina</taxon>
        <taxon>Nesidiocoris</taxon>
    </lineage>
</organism>
<evidence type="ECO:0000313" key="2">
    <source>
        <dbReference type="Proteomes" id="UP000479000"/>
    </source>
</evidence>